<organism evidence="2 3">
    <name type="scientific">Liparis tanakae</name>
    <name type="common">Tanaka's snailfish</name>
    <dbReference type="NCBI Taxonomy" id="230148"/>
    <lineage>
        <taxon>Eukaryota</taxon>
        <taxon>Metazoa</taxon>
        <taxon>Chordata</taxon>
        <taxon>Craniata</taxon>
        <taxon>Vertebrata</taxon>
        <taxon>Euteleostomi</taxon>
        <taxon>Actinopterygii</taxon>
        <taxon>Neopterygii</taxon>
        <taxon>Teleostei</taxon>
        <taxon>Neoteleostei</taxon>
        <taxon>Acanthomorphata</taxon>
        <taxon>Eupercaria</taxon>
        <taxon>Perciformes</taxon>
        <taxon>Cottioidei</taxon>
        <taxon>Cottales</taxon>
        <taxon>Liparidae</taxon>
        <taxon>Liparis</taxon>
    </lineage>
</organism>
<keyword evidence="1" id="KW-0472">Membrane</keyword>
<keyword evidence="1" id="KW-0812">Transmembrane</keyword>
<evidence type="ECO:0000313" key="3">
    <source>
        <dbReference type="Proteomes" id="UP000314294"/>
    </source>
</evidence>
<dbReference type="Proteomes" id="UP000314294">
    <property type="component" value="Unassembled WGS sequence"/>
</dbReference>
<comment type="caution">
    <text evidence="2">The sequence shown here is derived from an EMBL/GenBank/DDBJ whole genome shotgun (WGS) entry which is preliminary data.</text>
</comment>
<dbReference type="AlphaFoldDB" id="A0A4Z2IKJ8"/>
<sequence length="93" mass="10253">MSSLSIRSISLSPMVISFFLCTTWISISSKRIFCCSLAACSSYASWASAFWKRQRHPYPYPSIPLGLGHADVGVPLHGCSLGLPQRAQIRHLV</sequence>
<proteinExistence type="predicted"/>
<feature type="transmembrane region" description="Helical" evidence="1">
    <location>
        <begin position="6"/>
        <end position="25"/>
    </location>
</feature>
<evidence type="ECO:0000313" key="2">
    <source>
        <dbReference type="EMBL" id="TNN77752.1"/>
    </source>
</evidence>
<keyword evidence="1" id="KW-1133">Transmembrane helix</keyword>
<keyword evidence="3" id="KW-1185">Reference proteome</keyword>
<dbReference type="EMBL" id="SRLO01000080">
    <property type="protein sequence ID" value="TNN77752.1"/>
    <property type="molecule type" value="Genomic_DNA"/>
</dbReference>
<name>A0A4Z2IKJ8_9TELE</name>
<evidence type="ECO:0000256" key="1">
    <source>
        <dbReference type="SAM" id="Phobius"/>
    </source>
</evidence>
<reference evidence="2 3" key="1">
    <citation type="submission" date="2019-03" db="EMBL/GenBank/DDBJ databases">
        <title>First draft genome of Liparis tanakae, snailfish: a comprehensive survey of snailfish specific genes.</title>
        <authorList>
            <person name="Kim W."/>
            <person name="Song I."/>
            <person name="Jeong J.-H."/>
            <person name="Kim D."/>
            <person name="Kim S."/>
            <person name="Ryu S."/>
            <person name="Song J.Y."/>
            <person name="Lee S.K."/>
        </authorList>
    </citation>
    <scope>NUCLEOTIDE SEQUENCE [LARGE SCALE GENOMIC DNA]</scope>
    <source>
        <tissue evidence="2">Muscle</tissue>
    </source>
</reference>
<accession>A0A4Z2IKJ8</accession>
<protein>
    <submittedName>
        <fullName evidence="2">Uncharacterized protein</fullName>
    </submittedName>
</protein>
<gene>
    <name evidence="2" type="ORF">EYF80_012050</name>
</gene>